<dbReference type="EMBL" id="ML736177">
    <property type="protein sequence ID" value="KAE8380751.1"/>
    <property type="molecule type" value="Genomic_DNA"/>
</dbReference>
<organism evidence="2 3">
    <name type="scientific">Aspergillus bertholletiae</name>
    <dbReference type="NCBI Taxonomy" id="1226010"/>
    <lineage>
        <taxon>Eukaryota</taxon>
        <taxon>Fungi</taxon>
        <taxon>Dikarya</taxon>
        <taxon>Ascomycota</taxon>
        <taxon>Pezizomycotina</taxon>
        <taxon>Eurotiomycetes</taxon>
        <taxon>Eurotiomycetidae</taxon>
        <taxon>Eurotiales</taxon>
        <taxon>Aspergillaceae</taxon>
        <taxon>Aspergillus</taxon>
        <taxon>Aspergillus subgen. Circumdati</taxon>
    </lineage>
</organism>
<evidence type="ECO:0000313" key="3">
    <source>
        <dbReference type="Proteomes" id="UP000326198"/>
    </source>
</evidence>
<protein>
    <submittedName>
        <fullName evidence="2">Uncharacterized protein</fullName>
    </submittedName>
</protein>
<dbReference type="AlphaFoldDB" id="A0A5N7BG58"/>
<reference evidence="2 3" key="1">
    <citation type="submission" date="2019-04" db="EMBL/GenBank/DDBJ databases">
        <title>Friends and foes A comparative genomics studyof 23 Aspergillus species from section Flavi.</title>
        <authorList>
            <consortium name="DOE Joint Genome Institute"/>
            <person name="Kjaerbolling I."/>
            <person name="Vesth T."/>
            <person name="Frisvad J.C."/>
            <person name="Nybo J.L."/>
            <person name="Theobald S."/>
            <person name="Kildgaard S."/>
            <person name="Isbrandt T."/>
            <person name="Kuo A."/>
            <person name="Sato A."/>
            <person name="Lyhne E.K."/>
            <person name="Kogle M.E."/>
            <person name="Wiebenga A."/>
            <person name="Kun R.S."/>
            <person name="Lubbers R.J."/>
            <person name="Makela M.R."/>
            <person name="Barry K."/>
            <person name="Chovatia M."/>
            <person name="Clum A."/>
            <person name="Daum C."/>
            <person name="Haridas S."/>
            <person name="He G."/>
            <person name="LaButti K."/>
            <person name="Lipzen A."/>
            <person name="Mondo S."/>
            <person name="Riley R."/>
            <person name="Salamov A."/>
            <person name="Simmons B.A."/>
            <person name="Magnuson J.K."/>
            <person name="Henrissat B."/>
            <person name="Mortensen U.H."/>
            <person name="Larsen T.O."/>
            <person name="Devries R.P."/>
            <person name="Grigoriev I.V."/>
            <person name="Machida M."/>
            <person name="Baker S.E."/>
            <person name="Andersen M.R."/>
        </authorList>
    </citation>
    <scope>NUCLEOTIDE SEQUENCE [LARGE SCALE GENOMIC DNA]</scope>
    <source>
        <strain evidence="2 3">IBT 29228</strain>
    </source>
</reference>
<feature type="transmembrane region" description="Helical" evidence="1">
    <location>
        <begin position="20"/>
        <end position="40"/>
    </location>
</feature>
<keyword evidence="1" id="KW-1133">Transmembrane helix</keyword>
<accession>A0A5N7BG58</accession>
<keyword evidence="3" id="KW-1185">Reference proteome</keyword>
<gene>
    <name evidence="2" type="ORF">BDV26DRAFT_256545</name>
</gene>
<dbReference type="Proteomes" id="UP000326198">
    <property type="component" value="Unassembled WGS sequence"/>
</dbReference>
<name>A0A5N7BG58_9EURO</name>
<sequence length="66" mass="7207">MLIAALVCNSRRRDRGNIGALWLSYSFAGFYMEICTGSIMKGMNLLGQGPSTSSVVYTHCKISTVE</sequence>
<evidence type="ECO:0000313" key="2">
    <source>
        <dbReference type="EMBL" id="KAE8380751.1"/>
    </source>
</evidence>
<keyword evidence="1" id="KW-0472">Membrane</keyword>
<proteinExistence type="predicted"/>
<keyword evidence="1" id="KW-0812">Transmembrane</keyword>
<evidence type="ECO:0000256" key="1">
    <source>
        <dbReference type="SAM" id="Phobius"/>
    </source>
</evidence>